<evidence type="ECO:0000256" key="4">
    <source>
        <dbReference type="PIRNR" id="PIRNR006078"/>
    </source>
</evidence>
<dbReference type="GO" id="GO:0008887">
    <property type="term" value="F:glycerate kinase activity"/>
    <property type="evidence" value="ECO:0007669"/>
    <property type="project" value="UniProtKB-EC"/>
</dbReference>
<evidence type="ECO:0000313" key="6">
    <source>
        <dbReference type="Proteomes" id="UP001596439"/>
    </source>
</evidence>
<dbReference type="RefSeq" id="WP_214790250.1">
    <property type="nucleotide sequence ID" value="NZ_JANIEL010000118.1"/>
</dbReference>
<dbReference type="PANTHER" id="PTHR21599">
    <property type="entry name" value="GLYCERATE KINASE"/>
    <property type="match status" value="1"/>
</dbReference>
<dbReference type="Pfam" id="PF02595">
    <property type="entry name" value="Gly_kinase"/>
    <property type="match status" value="1"/>
</dbReference>
<dbReference type="Gene3D" id="3.40.50.10350">
    <property type="entry name" value="Glycerate kinase, domain 1"/>
    <property type="match status" value="1"/>
</dbReference>
<dbReference type="InterPro" id="IPR004381">
    <property type="entry name" value="Glycerate_kinase"/>
</dbReference>
<dbReference type="SUPFAM" id="SSF110738">
    <property type="entry name" value="Glycerate kinase I"/>
    <property type="match status" value="1"/>
</dbReference>
<dbReference type="InterPro" id="IPR018193">
    <property type="entry name" value="Glyc_kinase_flavodox-like_fold"/>
</dbReference>
<dbReference type="Proteomes" id="UP001596439">
    <property type="component" value="Unassembled WGS sequence"/>
</dbReference>
<evidence type="ECO:0000256" key="1">
    <source>
        <dbReference type="ARBA" id="ARBA00006284"/>
    </source>
</evidence>
<proteinExistence type="inferred from homology"/>
<dbReference type="NCBIfam" id="TIGR00045">
    <property type="entry name" value="glycerate kinase"/>
    <property type="match status" value="1"/>
</dbReference>
<sequence>MSVLVALDSFKGSLTSEQANQAVKDGIRMVNPNERIDLLTVADGGEGTVSALRHALQLENRELEVLDSRKKQVMAMYGINRQHQTAVIEVSAACGLPQVPIEERNARLATSYGVGQLILDAIKEGSRTIYVGLGGSATTDGGFGMLRALGGIFFDAKQKEVTNVENLHSVVRSDLCELKKRLEDTEIVLVCDVENPFYGETGAAYVYAPQKGATQEDVLLLDERLKHFAKLMERDTGVDVQLCVGSGAAGGIAGALYAYAGAKYTSGAELVLSLNDVPERIANYALVISGEGKIDEQTLNGKLPLMIGKLGAKEQIPVVLLGGSVNISFEKLQHTSVLAAHSIASGPMSLEELMKPKVAYEHLKQTAAHCYATFQARKEGNNDSKS</sequence>
<organism evidence="5 6">
    <name type="scientific">Exiguobacterium aestuarii</name>
    <dbReference type="NCBI Taxonomy" id="273527"/>
    <lineage>
        <taxon>Bacteria</taxon>
        <taxon>Bacillati</taxon>
        <taxon>Bacillota</taxon>
        <taxon>Bacilli</taxon>
        <taxon>Bacillales</taxon>
        <taxon>Bacillales Family XII. Incertae Sedis</taxon>
        <taxon>Exiguobacterium</taxon>
    </lineage>
</organism>
<gene>
    <name evidence="5" type="ORF">ACFQO8_11575</name>
</gene>
<dbReference type="PIRSF" id="PIRSF006078">
    <property type="entry name" value="GlxK"/>
    <property type="match status" value="1"/>
</dbReference>
<dbReference type="EMBL" id="JBHTCE010000002">
    <property type="protein sequence ID" value="MFC7390784.1"/>
    <property type="molecule type" value="Genomic_DNA"/>
</dbReference>
<dbReference type="InterPro" id="IPR018197">
    <property type="entry name" value="Glycerate_kinase_RE-like"/>
</dbReference>
<dbReference type="PANTHER" id="PTHR21599:SF0">
    <property type="entry name" value="GLYCERATE KINASE"/>
    <property type="match status" value="1"/>
</dbReference>
<protein>
    <submittedName>
        <fullName evidence="5">Glycerate kinase</fullName>
        <ecNumber evidence="5">2.7.1.31</ecNumber>
    </submittedName>
</protein>
<evidence type="ECO:0000256" key="2">
    <source>
        <dbReference type="ARBA" id="ARBA00022679"/>
    </source>
</evidence>
<keyword evidence="3 4" id="KW-0418">Kinase</keyword>
<name>A0ABW2PMS9_9BACL</name>
<dbReference type="InterPro" id="IPR036129">
    <property type="entry name" value="Glycerate_kinase_sf"/>
</dbReference>
<comment type="caution">
    <text evidence="5">The sequence shown here is derived from an EMBL/GenBank/DDBJ whole genome shotgun (WGS) entry which is preliminary data.</text>
</comment>
<comment type="similarity">
    <text evidence="1 4">Belongs to the glycerate kinase type-1 family.</text>
</comment>
<accession>A0ABW2PMS9</accession>
<evidence type="ECO:0000313" key="5">
    <source>
        <dbReference type="EMBL" id="MFC7390784.1"/>
    </source>
</evidence>
<dbReference type="EC" id="2.7.1.31" evidence="5"/>
<evidence type="ECO:0000256" key="3">
    <source>
        <dbReference type="ARBA" id="ARBA00022777"/>
    </source>
</evidence>
<keyword evidence="2 4" id="KW-0808">Transferase</keyword>
<keyword evidence="6" id="KW-1185">Reference proteome</keyword>
<reference evidence="6" key="1">
    <citation type="journal article" date="2019" name="Int. J. Syst. Evol. Microbiol.">
        <title>The Global Catalogue of Microorganisms (GCM) 10K type strain sequencing project: providing services to taxonomists for standard genome sequencing and annotation.</title>
        <authorList>
            <consortium name="The Broad Institute Genomics Platform"/>
            <consortium name="The Broad Institute Genome Sequencing Center for Infectious Disease"/>
            <person name="Wu L."/>
            <person name="Ma J."/>
        </authorList>
    </citation>
    <scope>NUCLEOTIDE SEQUENCE [LARGE SCALE GENOMIC DNA]</scope>
    <source>
        <strain evidence="6">CCUG 55590</strain>
    </source>
</reference>
<dbReference type="Gene3D" id="3.90.1510.10">
    <property type="entry name" value="Glycerate kinase, domain 2"/>
    <property type="match status" value="1"/>
</dbReference>